<gene>
    <name evidence="2" type="ORF">A3860_36115</name>
</gene>
<evidence type="ECO:0000256" key="1">
    <source>
        <dbReference type="SAM" id="Phobius"/>
    </source>
</evidence>
<keyword evidence="1" id="KW-0812">Transmembrane</keyword>
<evidence type="ECO:0000313" key="3">
    <source>
        <dbReference type="Proteomes" id="UP000192796"/>
    </source>
</evidence>
<accession>A0A1V9FN59</accession>
<dbReference type="AlphaFoldDB" id="A0A1V9FN59"/>
<keyword evidence="3" id="KW-1185">Reference proteome</keyword>
<comment type="caution">
    <text evidence="2">The sequence shown here is derived from an EMBL/GenBank/DDBJ whole genome shotgun (WGS) entry which is preliminary data.</text>
</comment>
<feature type="transmembrane region" description="Helical" evidence="1">
    <location>
        <begin position="153"/>
        <end position="173"/>
    </location>
</feature>
<organism evidence="2 3">
    <name type="scientific">Niastella vici</name>
    <dbReference type="NCBI Taxonomy" id="1703345"/>
    <lineage>
        <taxon>Bacteria</taxon>
        <taxon>Pseudomonadati</taxon>
        <taxon>Bacteroidota</taxon>
        <taxon>Chitinophagia</taxon>
        <taxon>Chitinophagales</taxon>
        <taxon>Chitinophagaceae</taxon>
        <taxon>Niastella</taxon>
    </lineage>
</organism>
<feature type="transmembrane region" description="Helical" evidence="1">
    <location>
        <begin position="102"/>
        <end position="122"/>
    </location>
</feature>
<reference evidence="2 3" key="1">
    <citation type="submission" date="2016-03" db="EMBL/GenBank/DDBJ databases">
        <title>Niastella vici sp. nov., isolated from farmland soil.</title>
        <authorList>
            <person name="Chen L."/>
            <person name="Wang D."/>
            <person name="Yang S."/>
            <person name="Wang G."/>
        </authorList>
    </citation>
    <scope>NUCLEOTIDE SEQUENCE [LARGE SCALE GENOMIC DNA]</scope>
    <source>
        <strain evidence="2 3">DJ57</strain>
    </source>
</reference>
<keyword evidence="1" id="KW-1133">Transmembrane helix</keyword>
<dbReference type="OrthoDB" id="662682at2"/>
<protein>
    <submittedName>
        <fullName evidence="2">Uncharacterized protein</fullName>
    </submittedName>
</protein>
<dbReference type="RefSeq" id="WP_143774350.1">
    <property type="nucleotide sequence ID" value="NZ_LVYD01000073.1"/>
</dbReference>
<proteinExistence type="predicted"/>
<sequence length="265" mass="29814">MSIQTGQQRRFPAVAIMVVLLALCIYPGQLLVTKFLPTISGLAQINPSVVFAEIPTQLPVTIDLILVPGLFLLLYPIVVLLYPLRPGILSWGQSLQRIKAAYIGLFILFCCVLIGGGIYYLIQNQLTTQVKNGINSIGFIADIHLAYRGQETIYLRGGLVLLICFIIGLVICIRKIRKEPAVGLTREQRMTPYERMLRERKLSKEQQMMLDAEMRIGGYHPDKGHKPALKEQTALQPERRGQSGFCDSQPVSRFRPEAIYFMPGR</sequence>
<evidence type="ECO:0000313" key="2">
    <source>
        <dbReference type="EMBL" id="OQP59711.1"/>
    </source>
</evidence>
<feature type="transmembrane region" description="Helical" evidence="1">
    <location>
        <begin position="12"/>
        <end position="32"/>
    </location>
</feature>
<dbReference type="EMBL" id="LVYD01000073">
    <property type="protein sequence ID" value="OQP59711.1"/>
    <property type="molecule type" value="Genomic_DNA"/>
</dbReference>
<dbReference type="Proteomes" id="UP000192796">
    <property type="component" value="Unassembled WGS sequence"/>
</dbReference>
<keyword evidence="1" id="KW-0472">Membrane</keyword>
<name>A0A1V9FN59_9BACT</name>
<feature type="transmembrane region" description="Helical" evidence="1">
    <location>
        <begin position="64"/>
        <end position="82"/>
    </location>
</feature>